<comment type="caution">
    <text evidence="1">The sequence shown here is derived from an EMBL/GenBank/DDBJ whole genome shotgun (WGS) entry which is preliminary data.</text>
</comment>
<evidence type="ECO:0000313" key="1">
    <source>
        <dbReference type="EMBL" id="EET80207.1"/>
    </source>
</evidence>
<name>C6RE31_9BACT</name>
<gene>
    <name evidence="1" type="ORF">CAMSH0001_1923</name>
</gene>
<dbReference type="Proteomes" id="UP000003107">
    <property type="component" value="Unassembled WGS sequence"/>
</dbReference>
<dbReference type="AlphaFoldDB" id="C6RE31"/>
<dbReference type="STRING" id="553219.CAMSH0001_1923"/>
<sequence length="43" mass="4884">MADYFCDKCAGSFGAVKFCFEFRFEFGANLSQKITCEVKFAIL</sequence>
<proteinExistence type="predicted"/>
<organism evidence="1 2">
    <name type="scientific">Campylobacter showae RM3277</name>
    <dbReference type="NCBI Taxonomy" id="553219"/>
    <lineage>
        <taxon>Bacteria</taxon>
        <taxon>Pseudomonadati</taxon>
        <taxon>Campylobacterota</taxon>
        <taxon>Epsilonproteobacteria</taxon>
        <taxon>Campylobacterales</taxon>
        <taxon>Campylobacteraceae</taxon>
        <taxon>Campylobacter</taxon>
    </lineage>
</organism>
<evidence type="ECO:0000313" key="2">
    <source>
        <dbReference type="Proteomes" id="UP000003107"/>
    </source>
</evidence>
<protein>
    <submittedName>
        <fullName evidence="1">Uncharacterized protein</fullName>
    </submittedName>
</protein>
<dbReference type="EMBL" id="ACVQ01000013">
    <property type="protein sequence ID" value="EET80207.1"/>
    <property type="molecule type" value="Genomic_DNA"/>
</dbReference>
<accession>C6RE31</accession>
<keyword evidence="2" id="KW-1185">Reference proteome</keyword>
<reference evidence="1 2" key="1">
    <citation type="submission" date="2009-07" db="EMBL/GenBank/DDBJ databases">
        <authorList>
            <person name="Madupu R."/>
            <person name="Sebastian Y."/>
            <person name="Durkin A.S."/>
            <person name="Torralba M."/>
            <person name="Methe B."/>
            <person name="Sutton G.G."/>
            <person name="Strausberg R.L."/>
            <person name="Nelson K.E."/>
        </authorList>
    </citation>
    <scope>NUCLEOTIDE SEQUENCE [LARGE SCALE GENOMIC DNA]</scope>
    <source>
        <strain evidence="1 2">RM3277</strain>
    </source>
</reference>